<evidence type="ECO:0000313" key="6">
    <source>
        <dbReference type="Ensembl" id="ENSHHUP00000066172.1"/>
    </source>
</evidence>
<keyword evidence="1" id="KW-0597">Phosphoprotein</keyword>
<dbReference type="Gene3D" id="6.10.250.880">
    <property type="match status" value="1"/>
</dbReference>
<dbReference type="AlphaFoldDB" id="A0A4W5PRJ7"/>
<evidence type="ECO:0000259" key="5">
    <source>
        <dbReference type="Pfam" id="PF21314"/>
    </source>
</evidence>
<sequence length="79" mass="8616">MIAAGVIGALFVIVIVALSVAVYLRRKSIKKKRALRRFLETELVEPLTPSGTAPNQAQLRILKETELKRVKILGSGAFG</sequence>
<dbReference type="InterPro" id="IPR049328">
    <property type="entry name" value="TM_ErbB1"/>
</dbReference>
<feature type="transmembrane region" description="Helical" evidence="4">
    <location>
        <begin position="6"/>
        <end position="24"/>
    </location>
</feature>
<keyword evidence="4" id="KW-0812">Transmembrane</keyword>
<dbReference type="Pfam" id="PF21314">
    <property type="entry name" value="TM_ErbB1"/>
    <property type="match status" value="1"/>
</dbReference>
<protein>
    <recommendedName>
        <fullName evidence="5">Epidermal growth factor receptor-like transmembrane-juxtamembrane segment domain-containing protein</fullName>
    </recommendedName>
</protein>
<evidence type="ECO:0000256" key="3">
    <source>
        <dbReference type="ARBA" id="ARBA00022840"/>
    </source>
</evidence>
<keyword evidence="3" id="KW-0067">ATP-binding</keyword>
<dbReference type="Proteomes" id="UP000314982">
    <property type="component" value="Unassembled WGS sequence"/>
</dbReference>
<dbReference type="STRING" id="62062.ENSHHUP00000066172"/>
<evidence type="ECO:0000256" key="1">
    <source>
        <dbReference type="ARBA" id="ARBA00022553"/>
    </source>
</evidence>
<keyword evidence="7" id="KW-1185">Reference proteome</keyword>
<dbReference type="GeneTree" id="ENSGT00940000154695"/>
<dbReference type="GO" id="GO:0005524">
    <property type="term" value="F:ATP binding"/>
    <property type="evidence" value="ECO:0007669"/>
    <property type="project" value="UniProtKB-KW"/>
</dbReference>
<dbReference type="GO" id="GO:0004714">
    <property type="term" value="F:transmembrane receptor protein tyrosine kinase activity"/>
    <property type="evidence" value="ECO:0007669"/>
    <property type="project" value="UniProtKB-EC"/>
</dbReference>
<evidence type="ECO:0000256" key="2">
    <source>
        <dbReference type="ARBA" id="ARBA00022741"/>
    </source>
</evidence>
<dbReference type="Gene3D" id="4.10.1140.10">
    <property type="entry name" value="membrane-bound form of the juxtamembrane domain of the epidermal growth factor receptor like domain"/>
    <property type="match status" value="1"/>
</dbReference>
<feature type="domain" description="Epidermal growth factor receptor-like transmembrane-juxtamembrane segment" evidence="5">
    <location>
        <begin position="2"/>
        <end position="37"/>
    </location>
</feature>
<proteinExistence type="predicted"/>
<reference evidence="7" key="1">
    <citation type="submission" date="2018-06" db="EMBL/GenBank/DDBJ databases">
        <title>Genome assembly of Danube salmon.</title>
        <authorList>
            <person name="Macqueen D.J."/>
            <person name="Gundappa M.K."/>
        </authorList>
    </citation>
    <scope>NUCLEOTIDE SEQUENCE [LARGE SCALE GENOMIC DNA]</scope>
</reference>
<accession>A0A4W5PRJ7</accession>
<evidence type="ECO:0000256" key="4">
    <source>
        <dbReference type="SAM" id="Phobius"/>
    </source>
</evidence>
<organism evidence="6 7">
    <name type="scientific">Hucho hucho</name>
    <name type="common">huchen</name>
    <dbReference type="NCBI Taxonomy" id="62062"/>
    <lineage>
        <taxon>Eukaryota</taxon>
        <taxon>Metazoa</taxon>
        <taxon>Chordata</taxon>
        <taxon>Craniata</taxon>
        <taxon>Vertebrata</taxon>
        <taxon>Euteleostomi</taxon>
        <taxon>Actinopterygii</taxon>
        <taxon>Neopterygii</taxon>
        <taxon>Teleostei</taxon>
        <taxon>Protacanthopterygii</taxon>
        <taxon>Salmoniformes</taxon>
        <taxon>Salmonidae</taxon>
        <taxon>Salmoninae</taxon>
        <taxon>Hucho</taxon>
    </lineage>
</organism>
<name>A0A4W5PRJ7_9TELE</name>
<reference evidence="6" key="2">
    <citation type="submission" date="2025-08" db="UniProtKB">
        <authorList>
            <consortium name="Ensembl"/>
        </authorList>
    </citation>
    <scope>IDENTIFICATION</scope>
</reference>
<reference evidence="6" key="3">
    <citation type="submission" date="2025-09" db="UniProtKB">
        <authorList>
            <consortium name="Ensembl"/>
        </authorList>
    </citation>
    <scope>IDENTIFICATION</scope>
</reference>
<dbReference type="Ensembl" id="ENSHHUT00000068406.1">
    <property type="protein sequence ID" value="ENSHHUP00000066172.1"/>
    <property type="gene ID" value="ENSHHUG00000039025.1"/>
</dbReference>
<keyword evidence="4" id="KW-1133">Transmembrane helix</keyword>
<keyword evidence="2" id="KW-0547">Nucleotide-binding</keyword>
<evidence type="ECO:0000313" key="7">
    <source>
        <dbReference type="Proteomes" id="UP000314982"/>
    </source>
</evidence>
<keyword evidence="4" id="KW-0472">Membrane</keyword>